<dbReference type="SMART" id="SM00186">
    <property type="entry name" value="FBG"/>
    <property type="match status" value="1"/>
</dbReference>
<gene>
    <name evidence="3" type="ORF">C0Q70_17794</name>
</gene>
<name>A0A2T7NLF3_POMCA</name>
<dbReference type="InterPro" id="IPR036056">
    <property type="entry name" value="Fibrinogen-like_C"/>
</dbReference>
<proteinExistence type="predicted"/>
<evidence type="ECO:0000313" key="4">
    <source>
        <dbReference type="Proteomes" id="UP000245119"/>
    </source>
</evidence>
<dbReference type="PANTHER" id="PTHR19143">
    <property type="entry name" value="FIBRINOGEN/TENASCIN/ANGIOPOEITIN"/>
    <property type="match status" value="1"/>
</dbReference>
<sequence length="307" mass="34438">MRCHFSLKVLLEFILLLEFHLTWSLRFSRCPVGHVYNPPELTFFAGYSGVHCAVLCSQTAQCRAVSVCPGDSRTRGGGGSRGVRCALHMGQQVQSCDALDAAPSPSCFYMKKVDCTEAFSNGYTNDSLSDVYWIQPLLAPAPFLIHCGLNNGGVSHPLKMTSWVNPNLTWQELKSGNNLTNYPHNYFIGLENLYYLVSQADYTNHMYFMFNNYQGWASSFYHRFTIGPESKNYSLSYTTHDTLPDHPSDNNLMSSPVFCTVDHCPTTCAQQMNSSGWYNSSCSGLTLSTNQTLAFQRQHQKLRFSGV</sequence>
<accession>A0A2T7NLF3</accession>
<dbReference type="InterPro" id="IPR002181">
    <property type="entry name" value="Fibrinogen_a/b/g_C_dom"/>
</dbReference>
<feature type="signal peptide" evidence="1">
    <location>
        <begin position="1"/>
        <end position="24"/>
    </location>
</feature>
<keyword evidence="1" id="KW-0732">Signal</keyword>
<dbReference type="SUPFAM" id="SSF56496">
    <property type="entry name" value="Fibrinogen C-terminal domain-like"/>
    <property type="match status" value="1"/>
</dbReference>
<feature type="domain" description="Fibrinogen C-terminal" evidence="2">
    <location>
        <begin position="110"/>
        <end position="305"/>
    </location>
</feature>
<evidence type="ECO:0000259" key="2">
    <source>
        <dbReference type="SMART" id="SM00186"/>
    </source>
</evidence>
<feature type="chain" id="PRO_5015482397" description="Fibrinogen C-terminal domain-containing protein" evidence="1">
    <location>
        <begin position="25"/>
        <end position="307"/>
    </location>
</feature>
<protein>
    <recommendedName>
        <fullName evidence="2">Fibrinogen C-terminal domain-containing protein</fullName>
    </recommendedName>
</protein>
<dbReference type="Gene3D" id="3.90.215.10">
    <property type="entry name" value="Gamma Fibrinogen, chain A, domain 1"/>
    <property type="match status" value="1"/>
</dbReference>
<evidence type="ECO:0000256" key="1">
    <source>
        <dbReference type="SAM" id="SignalP"/>
    </source>
</evidence>
<dbReference type="OrthoDB" id="6089803at2759"/>
<dbReference type="EMBL" id="PZQS01000011">
    <property type="protein sequence ID" value="PVD21991.1"/>
    <property type="molecule type" value="Genomic_DNA"/>
</dbReference>
<keyword evidence="4" id="KW-1185">Reference proteome</keyword>
<organism evidence="3 4">
    <name type="scientific">Pomacea canaliculata</name>
    <name type="common">Golden apple snail</name>
    <dbReference type="NCBI Taxonomy" id="400727"/>
    <lineage>
        <taxon>Eukaryota</taxon>
        <taxon>Metazoa</taxon>
        <taxon>Spiralia</taxon>
        <taxon>Lophotrochozoa</taxon>
        <taxon>Mollusca</taxon>
        <taxon>Gastropoda</taxon>
        <taxon>Caenogastropoda</taxon>
        <taxon>Architaenioglossa</taxon>
        <taxon>Ampullarioidea</taxon>
        <taxon>Ampullariidae</taxon>
        <taxon>Pomacea</taxon>
    </lineage>
</organism>
<evidence type="ECO:0000313" key="3">
    <source>
        <dbReference type="EMBL" id="PVD21991.1"/>
    </source>
</evidence>
<comment type="caution">
    <text evidence="3">The sequence shown here is derived from an EMBL/GenBank/DDBJ whole genome shotgun (WGS) entry which is preliminary data.</text>
</comment>
<dbReference type="PANTHER" id="PTHR19143:SF185">
    <property type="entry name" value="ANGIOPOIETIN-RELATED PROTEIN 5"/>
    <property type="match status" value="1"/>
</dbReference>
<dbReference type="InterPro" id="IPR014716">
    <property type="entry name" value="Fibrinogen_a/b/g_C_1"/>
</dbReference>
<dbReference type="GO" id="GO:0005615">
    <property type="term" value="C:extracellular space"/>
    <property type="evidence" value="ECO:0007669"/>
    <property type="project" value="TreeGrafter"/>
</dbReference>
<reference evidence="3 4" key="1">
    <citation type="submission" date="2018-04" db="EMBL/GenBank/DDBJ databases">
        <title>The genome of golden apple snail Pomacea canaliculata provides insight into stress tolerance and invasive adaptation.</title>
        <authorList>
            <person name="Liu C."/>
            <person name="Liu B."/>
            <person name="Ren Y."/>
            <person name="Zhang Y."/>
            <person name="Wang H."/>
            <person name="Li S."/>
            <person name="Jiang F."/>
            <person name="Yin L."/>
            <person name="Zhang G."/>
            <person name="Qian W."/>
            <person name="Fan W."/>
        </authorList>
    </citation>
    <scope>NUCLEOTIDE SEQUENCE [LARGE SCALE GENOMIC DNA]</scope>
    <source>
        <strain evidence="3">SZHN2017</strain>
        <tissue evidence="3">Muscle</tissue>
    </source>
</reference>
<dbReference type="AlphaFoldDB" id="A0A2T7NLF3"/>
<dbReference type="InterPro" id="IPR050373">
    <property type="entry name" value="Fibrinogen_C-term_domain"/>
</dbReference>
<dbReference type="Proteomes" id="UP000245119">
    <property type="component" value="Linkage Group LG11"/>
</dbReference>